<organism evidence="9 10">
    <name type="scientific">Senna tora</name>
    <dbReference type="NCBI Taxonomy" id="362788"/>
    <lineage>
        <taxon>Eukaryota</taxon>
        <taxon>Viridiplantae</taxon>
        <taxon>Streptophyta</taxon>
        <taxon>Embryophyta</taxon>
        <taxon>Tracheophyta</taxon>
        <taxon>Spermatophyta</taxon>
        <taxon>Magnoliopsida</taxon>
        <taxon>eudicotyledons</taxon>
        <taxon>Gunneridae</taxon>
        <taxon>Pentapetalae</taxon>
        <taxon>rosids</taxon>
        <taxon>fabids</taxon>
        <taxon>Fabales</taxon>
        <taxon>Fabaceae</taxon>
        <taxon>Caesalpinioideae</taxon>
        <taxon>Cassia clade</taxon>
        <taxon>Senna</taxon>
    </lineage>
</organism>
<dbReference type="SFLD" id="SFLDS00005">
    <property type="entry name" value="Isoprenoid_Synthase_Type_I"/>
    <property type="match status" value="1"/>
</dbReference>
<dbReference type="Proteomes" id="UP000634136">
    <property type="component" value="Unassembled WGS sequence"/>
</dbReference>
<proteinExistence type="predicted"/>
<dbReference type="InterPro" id="IPR005630">
    <property type="entry name" value="Terpene_synthase_metal-bd"/>
</dbReference>
<dbReference type="EMBL" id="JAAIUW010000012">
    <property type="protein sequence ID" value="KAF7805841.1"/>
    <property type="molecule type" value="Genomic_DNA"/>
</dbReference>
<dbReference type="InterPro" id="IPR001906">
    <property type="entry name" value="Terpene_synth_N"/>
</dbReference>
<dbReference type="SUPFAM" id="SSF48576">
    <property type="entry name" value="Terpenoid synthases"/>
    <property type="match status" value="1"/>
</dbReference>
<feature type="domain" description="Terpene synthase metal-binding" evidence="8">
    <location>
        <begin position="304"/>
        <end position="542"/>
    </location>
</feature>
<sequence>MSATSTIMAISTVQISSRRPYSSCAYHQSPHVCSHNAKPAIALGTSMIKSVGLHHEVSSVETVDCSERLEAVRRRMEGDPRARLEMIDTIQHLGISHHFQQHIHQTLTKMWDWDAGQDLFATALHFRLLRHNGFPTFSPEQVFKKFMDKRGRLKESIRRDTWGMLSLYEASYLGGEGEGEDVLVEAMDFTRAHLHGSIPHLSPELGRHVVNSLRLPRHLRMGRLEAAHYIHEYGNSSNHIHDLLQMAKSDFDMVQSLHQRELAEICRSLLSNNLYYIASFLINTIFSLLCLYIYIYIYIYRWWKQLGLVDKLGFGRDRPSECFLWTVGIFPEPYYSDCRIELTKTICILLIMDDIFDSYGSFNELVLFTEAIKRWDLDAMEEVPEYMRICYMALYNTTNEIAYRVQKEHGLTVVAHLKRTWIDIFEAFLEEARWFNSGHIPSFKEYLENGVTSAGSYMALVHAFFLIGEDLSKENIAKMKPYPRLFSCSGQILRLWDDLGTSREEQERGDNACSIQCYMRENGISEEEEGRKYVRQLIRKLWLELNNFAMASSNALPQSIVRASLNVARTAQMKGEQVQDAEATPSPVCDSDPIPSHSASRS</sequence>
<evidence type="ECO:0000259" key="8">
    <source>
        <dbReference type="Pfam" id="PF03936"/>
    </source>
</evidence>
<dbReference type="PANTHER" id="PTHR31225">
    <property type="entry name" value="OS04G0344100 PROTEIN-RELATED"/>
    <property type="match status" value="1"/>
</dbReference>
<dbReference type="CDD" id="cd00684">
    <property type="entry name" value="Terpene_cyclase_plant_C1"/>
    <property type="match status" value="1"/>
</dbReference>
<keyword evidence="4" id="KW-0456">Lyase</keyword>
<dbReference type="Gene3D" id="1.10.600.10">
    <property type="entry name" value="Farnesyl Diphosphate Synthase"/>
    <property type="match status" value="1"/>
</dbReference>
<evidence type="ECO:0000256" key="4">
    <source>
        <dbReference type="ARBA" id="ARBA00023239"/>
    </source>
</evidence>
<dbReference type="GO" id="GO:0010333">
    <property type="term" value="F:terpene synthase activity"/>
    <property type="evidence" value="ECO:0007669"/>
    <property type="project" value="InterPro"/>
</dbReference>
<dbReference type="InterPro" id="IPR008930">
    <property type="entry name" value="Terpenoid_cyclase/PrenylTrfase"/>
</dbReference>
<protein>
    <submittedName>
        <fullName evidence="9">Putative terpene synthase 11</fullName>
    </submittedName>
</protein>
<dbReference type="InterPro" id="IPR050148">
    <property type="entry name" value="Terpene_synthase-like"/>
</dbReference>
<keyword evidence="6" id="KW-0812">Transmembrane</keyword>
<dbReference type="OrthoDB" id="1936865at2759"/>
<name>A0A834SM44_9FABA</name>
<dbReference type="SUPFAM" id="SSF48239">
    <property type="entry name" value="Terpenoid cyclases/Protein prenyltransferases"/>
    <property type="match status" value="1"/>
</dbReference>
<dbReference type="Pfam" id="PF03936">
    <property type="entry name" value="Terpene_synth_C"/>
    <property type="match status" value="1"/>
</dbReference>
<gene>
    <name evidence="9" type="ORF">G2W53_038002</name>
</gene>
<evidence type="ECO:0000256" key="3">
    <source>
        <dbReference type="ARBA" id="ARBA00022842"/>
    </source>
</evidence>
<keyword evidence="6" id="KW-1133">Transmembrane helix</keyword>
<keyword evidence="2" id="KW-0479">Metal-binding</keyword>
<keyword evidence="10" id="KW-1185">Reference proteome</keyword>
<dbReference type="SFLD" id="SFLDG01019">
    <property type="entry name" value="Terpene_Cyclase_Like_1_C_Termi"/>
    <property type="match status" value="1"/>
</dbReference>
<dbReference type="AlphaFoldDB" id="A0A834SM44"/>
<dbReference type="FunFam" id="1.10.600.10:FF:000007">
    <property type="entry name" value="Isoprene synthase, chloroplastic"/>
    <property type="match status" value="1"/>
</dbReference>
<evidence type="ECO:0000313" key="9">
    <source>
        <dbReference type="EMBL" id="KAF7805841.1"/>
    </source>
</evidence>
<feature type="transmembrane region" description="Helical" evidence="6">
    <location>
        <begin position="274"/>
        <end position="299"/>
    </location>
</feature>
<dbReference type="InterPro" id="IPR034741">
    <property type="entry name" value="Terpene_cyclase-like_1_C"/>
</dbReference>
<dbReference type="GO" id="GO:0016102">
    <property type="term" value="P:diterpenoid biosynthetic process"/>
    <property type="evidence" value="ECO:0007669"/>
    <property type="project" value="InterPro"/>
</dbReference>
<dbReference type="InterPro" id="IPR036965">
    <property type="entry name" value="Terpene_synth_N_sf"/>
</dbReference>
<comment type="caution">
    <text evidence="9">The sequence shown here is derived from an EMBL/GenBank/DDBJ whole genome shotgun (WGS) entry which is preliminary data.</text>
</comment>
<dbReference type="Pfam" id="PF01397">
    <property type="entry name" value="Terpene_synth"/>
    <property type="match status" value="1"/>
</dbReference>
<evidence type="ECO:0000256" key="2">
    <source>
        <dbReference type="ARBA" id="ARBA00022723"/>
    </source>
</evidence>
<evidence type="ECO:0000256" key="6">
    <source>
        <dbReference type="SAM" id="Phobius"/>
    </source>
</evidence>
<dbReference type="Gene3D" id="1.50.10.130">
    <property type="entry name" value="Terpene synthase, N-terminal domain"/>
    <property type="match status" value="1"/>
</dbReference>
<dbReference type="GO" id="GO:0000287">
    <property type="term" value="F:magnesium ion binding"/>
    <property type="evidence" value="ECO:0007669"/>
    <property type="project" value="InterPro"/>
</dbReference>
<evidence type="ECO:0000256" key="5">
    <source>
        <dbReference type="SAM" id="MobiDB-lite"/>
    </source>
</evidence>
<evidence type="ECO:0000313" key="10">
    <source>
        <dbReference type="Proteomes" id="UP000634136"/>
    </source>
</evidence>
<feature type="region of interest" description="Disordered" evidence="5">
    <location>
        <begin position="573"/>
        <end position="602"/>
    </location>
</feature>
<reference evidence="9" key="1">
    <citation type="submission" date="2020-09" db="EMBL/GenBank/DDBJ databases">
        <title>Genome-Enabled Discovery of Anthraquinone Biosynthesis in Senna tora.</title>
        <authorList>
            <person name="Kang S.-H."/>
            <person name="Pandey R.P."/>
            <person name="Lee C.-M."/>
            <person name="Sim J.-S."/>
            <person name="Jeong J.-T."/>
            <person name="Choi B.-S."/>
            <person name="Jung M."/>
            <person name="Ginzburg D."/>
            <person name="Zhao K."/>
            <person name="Won S.Y."/>
            <person name="Oh T.-J."/>
            <person name="Yu Y."/>
            <person name="Kim N.-H."/>
            <person name="Lee O.R."/>
            <person name="Lee T.-H."/>
            <person name="Bashyal P."/>
            <person name="Kim T.-S."/>
            <person name="Lee W.-H."/>
            <person name="Kawkins C."/>
            <person name="Kim C.-K."/>
            <person name="Kim J.S."/>
            <person name="Ahn B.O."/>
            <person name="Rhee S.Y."/>
            <person name="Sohng J.K."/>
        </authorList>
    </citation>
    <scope>NUCLEOTIDE SEQUENCE</scope>
    <source>
        <tissue evidence="9">Leaf</tissue>
    </source>
</reference>
<accession>A0A834SM44</accession>
<feature type="domain" description="Terpene synthase N-terminal" evidence="7">
    <location>
        <begin position="66"/>
        <end position="213"/>
    </location>
</feature>
<dbReference type="InterPro" id="IPR044814">
    <property type="entry name" value="Terpene_cyclase_plant_C1"/>
</dbReference>
<comment type="cofactor">
    <cofactor evidence="1">
        <name>Mg(2+)</name>
        <dbReference type="ChEBI" id="CHEBI:18420"/>
    </cofactor>
</comment>
<dbReference type="PANTHER" id="PTHR31225:SF137">
    <property type="entry name" value="TERPENE SYNTHASE 11-RELATED"/>
    <property type="match status" value="1"/>
</dbReference>
<dbReference type="InterPro" id="IPR008949">
    <property type="entry name" value="Isoprenoid_synthase_dom_sf"/>
</dbReference>
<evidence type="ECO:0000256" key="1">
    <source>
        <dbReference type="ARBA" id="ARBA00001946"/>
    </source>
</evidence>
<evidence type="ECO:0000259" key="7">
    <source>
        <dbReference type="Pfam" id="PF01397"/>
    </source>
</evidence>
<keyword evidence="6" id="KW-0472">Membrane</keyword>
<keyword evidence="3" id="KW-0460">Magnesium</keyword>